<proteinExistence type="predicted"/>
<dbReference type="Gene3D" id="2.20.28.160">
    <property type="match status" value="1"/>
</dbReference>
<name>A0A5C6E180_9BACT</name>
<accession>A0A5C6E180</accession>
<organism evidence="2 3">
    <name type="scientific">Novipirellula aureliae</name>
    <dbReference type="NCBI Taxonomy" id="2527966"/>
    <lineage>
        <taxon>Bacteria</taxon>
        <taxon>Pseudomonadati</taxon>
        <taxon>Planctomycetota</taxon>
        <taxon>Planctomycetia</taxon>
        <taxon>Pirellulales</taxon>
        <taxon>Pirellulaceae</taxon>
        <taxon>Novipirellula</taxon>
    </lineage>
</organism>
<evidence type="ECO:0000313" key="3">
    <source>
        <dbReference type="Proteomes" id="UP000315471"/>
    </source>
</evidence>
<comment type="caution">
    <text evidence="2">The sequence shown here is derived from an EMBL/GenBank/DDBJ whole genome shotgun (WGS) entry which is preliminary data.</text>
</comment>
<dbReference type="RefSeq" id="WP_146600230.1">
    <property type="nucleotide sequence ID" value="NZ_SJPY01000004.1"/>
</dbReference>
<gene>
    <name evidence="2" type="ORF">Q31b_28550</name>
</gene>
<dbReference type="AlphaFoldDB" id="A0A5C6E180"/>
<protein>
    <submittedName>
        <fullName evidence="2">Uncharacterized protein</fullName>
    </submittedName>
</protein>
<evidence type="ECO:0000313" key="2">
    <source>
        <dbReference type="EMBL" id="TWU41411.1"/>
    </source>
</evidence>
<dbReference type="EMBL" id="SJPY01000004">
    <property type="protein sequence ID" value="TWU41411.1"/>
    <property type="molecule type" value="Genomic_DNA"/>
</dbReference>
<feature type="transmembrane region" description="Helical" evidence="1">
    <location>
        <begin position="154"/>
        <end position="172"/>
    </location>
</feature>
<sequence>MYELICPHCEAPLSVAPSQAGDQIRCSACQQSVDVPKLGVLKQLPKRESSGPENEAKISYQETGSAPRIGIATLGLIATAALLIAGYCGIRWAMIDASVSTEIHLAELRDAYETAKPAELIREFEQMQEKSLELPQPYNYKVIENRKRAWGRNGAVAGSVALIAAIGAFFLGNSGRSKPKNAEETLG</sequence>
<keyword evidence="3" id="KW-1185">Reference proteome</keyword>
<dbReference type="Proteomes" id="UP000315471">
    <property type="component" value="Unassembled WGS sequence"/>
</dbReference>
<keyword evidence="1" id="KW-1133">Transmembrane helix</keyword>
<keyword evidence="1" id="KW-0812">Transmembrane</keyword>
<reference evidence="2 3" key="1">
    <citation type="submission" date="2019-02" db="EMBL/GenBank/DDBJ databases">
        <title>Deep-cultivation of Planctomycetes and their phenomic and genomic characterization uncovers novel biology.</title>
        <authorList>
            <person name="Wiegand S."/>
            <person name="Jogler M."/>
            <person name="Boedeker C."/>
            <person name="Pinto D."/>
            <person name="Vollmers J."/>
            <person name="Rivas-Marin E."/>
            <person name="Kohn T."/>
            <person name="Peeters S.H."/>
            <person name="Heuer A."/>
            <person name="Rast P."/>
            <person name="Oberbeckmann S."/>
            <person name="Bunk B."/>
            <person name="Jeske O."/>
            <person name="Meyerdierks A."/>
            <person name="Storesund J.E."/>
            <person name="Kallscheuer N."/>
            <person name="Luecker S."/>
            <person name="Lage O.M."/>
            <person name="Pohl T."/>
            <person name="Merkel B.J."/>
            <person name="Hornburger P."/>
            <person name="Mueller R.-W."/>
            <person name="Bruemmer F."/>
            <person name="Labrenz M."/>
            <person name="Spormann A.M."/>
            <person name="Op Den Camp H."/>
            <person name="Overmann J."/>
            <person name="Amann R."/>
            <person name="Jetten M.S.M."/>
            <person name="Mascher T."/>
            <person name="Medema M.H."/>
            <person name="Devos D.P."/>
            <person name="Kaster A.-K."/>
            <person name="Ovreas L."/>
            <person name="Rohde M."/>
            <person name="Galperin M.Y."/>
            <person name="Jogler C."/>
        </authorList>
    </citation>
    <scope>NUCLEOTIDE SEQUENCE [LARGE SCALE GENOMIC DNA]</scope>
    <source>
        <strain evidence="2 3">Q31b</strain>
    </source>
</reference>
<dbReference type="OrthoDB" id="270282at2"/>
<feature type="transmembrane region" description="Helical" evidence="1">
    <location>
        <begin position="69"/>
        <end position="90"/>
    </location>
</feature>
<keyword evidence="1" id="KW-0472">Membrane</keyword>
<evidence type="ECO:0000256" key="1">
    <source>
        <dbReference type="SAM" id="Phobius"/>
    </source>
</evidence>